<evidence type="ECO:0000256" key="1">
    <source>
        <dbReference type="ARBA" id="ARBA00009462"/>
    </source>
</evidence>
<accession>A0A699ZUG6</accession>
<evidence type="ECO:0000313" key="6">
    <source>
        <dbReference type="EMBL" id="GFH19582.1"/>
    </source>
</evidence>
<dbReference type="Gene3D" id="4.10.80.300">
    <property type="match status" value="1"/>
</dbReference>
<dbReference type="EMBL" id="BLLF01001487">
    <property type="protein sequence ID" value="GFH19582.1"/>
    <property type="molecule type" value="Genomic_DNA"/>
</dbReference>
<protein>
    <recommendedName>
        <fullName evidence="5">Nucleolar protein 10</fullName>
    </recommendedName>
</protein>
<dbReference type="GO" id="GO:0030515">
    <property type="term" value="F:snoRNA binding"/>
    <property type="evidence" value="ECO:0007669"/>
    <property type="project" value="InterPro"/>
</dbReference>
<keyword evidence="7" id="KW-1185">Reference proteome</keyword>
<dbReference type="GO" id="GO:0001522">
    <property type="term" value="P:pseudouridine synthesis"/>
    <property type="evidence" value="ECO:0007669"/>
    <property type="project" value="InterPro"/>
</dbReference>
<dbReference type="InterPro" id="IPR036756">
    <property type="entry name" value="H/ACA_rnp_Nop10_sf"/>
</dbReference>
<feature type="non-terminal residue" evidence="6">
    <location>
        <position position="80"/>
    </location>
</feature>
<dbReference type="AlphaFoldDB" id="A0A699ZUG6"/>
<dbReference type="InterPro" id="IPR007264">
    <property type="entry name" value="H/ACA_rnp_Nop10"/>
</dbReference>
<keyword evidence="2" id="KW-0690">Ribosome biogenesis</keyword>
<evidence type="ECO:0000313" key="7">
    <source>
        <dbReference type="Proteomes" id="UP000485058"/>
    </source>
</evidence>
<proteinExistence type="inferred from homology"/>
<keyword evidence="4" id="KW-0687">Ribonucleoprotein</keyword>
<comment type="caution">
    <text evidence="6">The sequence shown here is derived from an EMBL/GenBank/DDBJ whole genome shotgun (WGS) entry which is preliminary data.</text>
</comment>
<dbReference type="GO" id="GO:1990904">
    <property type="term" value="C:ribonucleoprotein complex"/>
    <property type="evidence" value="ECO:0007669"/>
    <property type="project" value="UniProtKB-KW"/>
</dbReference>
<evidence type="ECO:0000256" key="5">
    <source>
        <dbReference type="ARBA" id="ARBA00030185"/>
    </source>
</evidence>
<keyword evidence="3" id="KW-0698">rRNA processing</keyword>
<name>A0A699ZUG6_HAELA</name>
<organism evidence="6 7">
    <name type="scientific">Haematococcus lacustris</name>
    <name type="common">Green alga</name>
    <name type="synonym">Haematococcus pluvialis</name>
    <dbReference type="NCBI Taxonomy" id="44745"/>
    <lineage>
        <taxon>Eukaryota</taxon>
        <taxon>Viridiplantae</taxon>
        <taxon>Chlorophyta</taxon>
        <taxon>core chlorophytes</taxon>
        <taxon>Chlorophyceae</taxon>
        <taxon>CS clade</taxon>
        <taxon>Chlamydomonadales</taxon>
        <taxon>Haematococcaceae</taxon>
        <taxon>Haematococcus</taxon>
    </lineage>
</organism>
<comment type="similarity">
    <text evidence="1">Belongs to the NOP10 family.</text>
</comment>
<dbReference type="SUPFAM" id="SSF144210">
    <property type="entry name" value="Nop10-like SnoRNP"/>
    <property type="match status" value="1"/>
</dbReference>
<dbReference type="Proteomes" id="UP000485058">
    <property type="component" value="Unassembled WGS sequence"/>
</dbReference>
<sequence length="80" mass="8710">MSLYVKCIARRMPVGAHPLAHAANESSSIMYSATLMQSMPSKAPSAVAMYLMYYENANGERVYTMAKVDPDGNPTKSAHP</sequence>
<evidence type="ECO:0000256" key="2">
    <source>
        <dbReference type="ARBA" id="ARBA00022517"/>
    </source>
</evidence>
<gene>
    <name evidence="6" type="ORF">HaLaN_16548</name>
</gene>
<evidence type="ECO:0000256" key="4">
    <source>
        <dbReference type="ARBA" id="ARBA00023274"/>
    </source>
</evidence>
<dbReference type="GO" id="GO:0006364">
    <property type="term" value="P:rRNA processing"/>
    <property type="evidence" value="ECO:0007669"/>
    <property type="project" value="UniProtKB-KW"/>
</dbReference>
<feature type="non-terminal residue" evidence="6">
    <location>
        <position position="1"/>
    </location>
</feature>
<dbReference type="Pfam" id="PF04135">
    <property type="entry name" value="Nop10p"/>
    <property type="match status" value="1"/>
</dbReference>
<evidence type="ECO:0000256" key="3">
    <source>
        <dbReference type="ARBA" id="ARBA00022552"/>
    </source>
</evidence>
<reference evidence="6 7" key="1">
    <citation type="submission" date="2020-02" db="EMBL/GenBank/DDBJ databases">
        <title>Draft genome sequence of Haematococcus lacustris strain NIES-144.</title>
        <authorList>
            <person name="Morimoto D."/>
            <person name="Nakagawa S."/>
            <person name="Yoshida T."/>
            <person name="Sawayama S."/>
        </authorList>
    </citation>
    <scope>NUCLEOTIDE SEQUENCE [LARGE SCALE GENOMIC DNA]</scope>
    <source>
        <strain evidence="6 7">NIES-144</strain>
    </source>
</reference>